<evidence type="ECO:0000256" key="3">
    <source>
        <dbReference type="ARBA" id="ARBA00022842"/>
    </source>
</evidence>
<feature type="domain" description="Terpene synthase N-terminal" evidence="5">
    <location>
        <begin position="52"/>
        <end position="209"/>
    </location>
</feature>
<dbReference type="CDD" id="cd00684">
    <property type="entry name" value="Terpene_cyclase_plant_C1"/>
    <property type="match status" value="1"/>
</dbReference>
<name>A0AAE1M6W0_9FABA</name>
<evidence type="ECO:0000259" key="5">
    <source>
        <dbReference type="Pfam" id="PF01397"/>
    </source>
</evidence>
<dbReference type="Pfam" id="PF03936">
    <property type="entry name" value="Terpene_synth_C"/>
    <property type="match status" value="1"/>
</dbReference>
<dbReference type="InterPro" id="IPR001906">
    <property type="entry name" value="Terpene_synth_N"/>
</dbReference>
<keyword evidence="3" id="KW-0460">Magnesium</keyword>
<protein>
    <submittedName>
        <fullName evidence="7">Uncharacterized protein</fullName>
    </submittedName>
</protein>
<evidence type="ECO:0000313" key="7">
    <source>
        <dbReference type="EMBL" id="KAK4254034.1"/>
    </source>
</evidence>
<dbReference type="PANTHER" id="PTHR31225:SF0">
    <property type="entry name" value="S-(+)-LINALOOL SYNTHASE, CHLOROPLASTIC"/>
    <property type="match status" value="1"/>
</dbReference>
<organism evidence="7 8">
    <name type="scientific">Acacia crassicarpa</name>
    <name type="common">northern wattle</name>
    <dbReference type="NCBI Taxonomy" id="499986"/>
    <lineage>
        <taxon>Eukaryota</taxon>
        <taxon>Viridiplantae</taxon>
        <taxon>Streptophyta</taxon>
        <taxon>Embryophyta</taxon>
        <taxon>Tracheophyta</taxon>
        <taxon>Spermatophyta</taxon>
        <taxon>Magnoliopsida</taxon>
        <taxon>eudicotyledons</taxon>
        <taxon>Gunneridae</taxon>
        <taxon>Pentapetalae</taxon>
        <taxon>rosids</taxon>
        <taxon>fabids</taxon>
        <taxon>Fabales</taxon>
        <taxon>Fabaceae</taxon>
        <taxon>Caesalpinioideae</taxon>
        <taxon>mimosoid clade</taxon>
        <taxon>Acacieae</taxon>
        <taxon>Acacia</taxon>
    </lineage>
</organism>
<reference evidence="7" key="1">
    <citation type="submission" date="2023-10" db="EMBL/GenBank/DDBJ databases">
        <title>Chromosome-level genome of the transformable northern wattle, Acacia crassicarpa.</title>
        <authorList>
            <person name="Massaro I."/>
            <person name="Sinha N.R."/>
            <person name="Poethig S."/>
            <person name="Leichty A.R."/>
        </authorList>
    </citation>
    <scope>NUCLEOTIDE SEQUENCE</scope>
    <source>
        <strain evidence="7">Acra3RX</strain>
        <tissue evidence="7">Leaf</tissue>
    </source>
</reference>
<accession>A0AAE1M6W0</accession>
<dbReference type="InterPro" id="IPR008930">
    <property type="entry name" value="Terpenoid_cyclase/PrenylTrfase"/>
</dbReference>
<dbReference type="FunFam" id="1.10.600.10:FF:000005">
    <property type="entry name" value="Ent-kaur-16-ene synthase, chloroplastic"/>
    <property type="match status" value="1"/>
</dbReference>
<dbReference type="InterPro" id="IPR044814">
    <property type="entry name" value="Terpene_cyclase_plant_C1"/>
</dbReference>
<dbReference type="Gene3D" id="1.10.600.10">
    <property type="entry name" value="Farnesyl Diphosphate Synthase"/>
    <property type="match status" value="1"/>
</dbReference>
<comment type="caution">
    <text evidence="7">The sequence shown here is derived from an EMBL/GenBank/DDBJ whole genome shotgun (WGS) entry which is preliminary data.</text>
</comment>
<dbReference type="InterPro" id="IPR005630">
    <property type="entry name" value="Terpene_synthase_metal-bd"/>
</dbReference>
<dbReference type="SFLD" id="SFLDS00005">
    <property type="entry name" value="Isoprenoid_Synthase_Type_I"/>
    <property type="match status" value="1"/>
</dbReference>
<comment type="cofactor">
    <cofactor evidence="1">
        <name>Mg(2+)</name>
        <dbReference type="ChEBI" id="CHEBI:18420"/>
    </cofactor>
</comment>
<keyword evidence="4" id="KW-0456">Lyase</keyword>
<evidence type="ECO:0000313" key="8">
    <source>
        <dbReference type="Proteomes" id="UP001293593"/>
    </source>
</evidence>
<gene>
    <name evidence="7" type="ORF">QN277_009466</name>
</gene>
<dbReference type="InterPro" id="IPR050148">
    <property type="entry name" value="Terpene_synthase-like"/>
</dbReference>
<dbReference type="GO" id="GO:0000287">
    <property type="term" value="F:magnesium ion binding"/>
    <property type="evidence" value="ECO:0007669"/>
    <property type="project" value="InterPro"/>
</dbReference>
<dbReference type="GO" id="GO:0010333">
    <property type="term" value="F:terpene synthase activity"/>
    <property type="evidence" value="ECO:0007669"/>
    <property type="project" value="InterPro"/>
</dbReference>
<dbReference type="InterPro" id="IPR008949">
    <property type="entry name" value="Isoprenoid_synthase_dom_sf"/>
</dbReference>
<dbReference type="Proteomes" id="UP001293593">
    <property type="component" value="Unassembled WGS sequence"/>
</dbReference>
<dbReference type="InterPro" id="IPR036965">
    <property type="entry name" value="Terpene_synth_N_sf"/>
</dbReference>
<dbReference type="Gene3D" id="1.50.10.130">
    <property type="entry name" value="Terpene synthase, N-terminal domain"/>
    <property type="match status" value="1"/>
</dbReference>
<dbReference type="GO" id="GO:0016102">
    <property type="term" value="P:diterpenoid biosynthetic process"/>
    <property type="evidence" value="ECO:0007669"/>
    <property type="project" value="InterPro"/>
</dbReference>
<proteinExistence type="predicted"/>
<dbReference type="PANTHER" id="PTHR31225">
    <property type="entry name" value="OS04G0344100 PROTEIN-RELATED"/>
    <property type="match status" value="1"/>
</dbReference>
<dbReference type="AlphaFoldDB" id="A0AAE1M6W0"/>
<evidence type="ECO:0000256" key="2">
    <source>
        <dbReference type="ARBA" id="ARBA00022723"/>
    </source>
</evidence>
<evidence type="ECO:0000259" key="6">
    <source>
        <dbReference type="Pfam" id="PF03936"/>
    </source>
</evidence>
<dbReference type="EMBL" id="JAWXYG010000014">
    <property type="protein sequence ID" value="KAK4254034.1"/>
    <property type="molecule type" value="Genomic_DNA"/>
</dbReference>
<evidence type="ECO:0000256" key="1">
    <source>
        <dbReference type="ARBA" id="ARBA00001946"/>
    </source>
</evidence>
<dbReference type="InterPro" id="IPR034741">
    <property type="entry name" value="Terpene_cyclase-like_1_C"/>
</dbReference>
<dbReference type="Pfam" id="PF01397">
    <property type="entry name" value="Terpene_synth"/>
    <property type="match status" value="1"/>
</dbReference>
<dbReference type="SUPFAM" id="SSF48576">
    <property type="entry name" value="Terpenoid synthases"/>
    <property type="match status" value="1"/>
</dbReference>
<keyword evidence="2" id="KW-0479">Metal-binding</keyword>
<sequence>MALHRSCIIPLTSFKPQLASPKAQLSKTSTIKWKISEEFQSTFGNKNIYDDICVNHEEKLKVVRNTVRTVMSENYSLKGLHIVDELQRLNIDYHFQEEIDSFLSREYVNVFGSNNVVGFNNNGEDLLHETSLRFRLLRQQGHYVPAKKVFDKFIDEEENFKEELREDIKGMKDLYEASHLSIEGEDILDEAGLLSEQVLKQKAKTHLDSHGAKSLKYSLEYPFHKSLPMFTSRNFLGDYNGINGWLGSLRDVANLDFKLLQFLYQKEILQVSKWWTGLGLANELRFARDQPLKWYIWSLACLNHPSLSEERVELTKVISFIYLLDDIFDVGGTVDKLTLFTEAVTRWDGTFSEQLPDHMKFCFKALYDLTNKISNKVYQKHGWNPIDSLHNAWKSLCKAFLVEAKWFAKGKMPKAEEYLENALVSSGVHIVIVHVFFLLGEGITQHKVHMMDTNPPIISSSATILRLWDDLGSSEDENQEGNDGSYVHCLMMENEGILMKRAREETMRKISEAWTRLNKECFFECSFPKQVKKASLNLARMVPLMYGYDHNQSLPRLEQLVNSFFYMI</sequence>
<dbReference type="SFLD" id="SFLDG01019">
    <property type="entry name" value="Terpene_Cyclase_Like_1_C_Termi"/>
    <property type="match status" value="1"/>
</dbReference>
<evidence type="ECO:0000256" key="4">
    <source>
        <dbReference type="ARBA" id="ARBA00023239"/>
    </source>
</evidence>
<feature type="domain" description="Terpene synthase metal-binding" evidence="6">
    <location>
        <begin position="278"/>
        <end position="515"/>
    </location>
</feature>
<dbReference type="SUPFAM" id="SSF48239">
    <property type="entry name" value="Terpenoid cyclases/Protein prenyltransferases"/>
    <property type="match status" value="1"/>
</dbReference>
<keyword evidence="8" id="KW-1185">Reference proteome</keyword>